<accession>A0A1L5PEC3</accession>
<protein>
    <submittedName>
        <fullName evidence="1">Uncharacterized protein</fullName>
    </submittedName>
</protein>
<dbReference type="Proteomes" id="UP000185109">
    <property type="component" value="Plasmid pRsp8C3c"/>
</dbReference>
<sequence length="65" mass="7415">MPSQSHSFSDHRRFLKSPAQPPIMPAIVRLIKINPGVQTHQSDQPPGRKKFPCHPSLEMLFAFNH</sequence>
<dbReference type="AlphaFoldDB" id="A0A1L5PEC3"/>
<reference evidence="1 2" key="1">
    <citation type="submission" date="2016-09" db="EMBL/GenBank/DDBJ databases">
        <title>The complete genome sequences of Rhizobium gallicum, symbiovars gallicum and phaseoli, symbionts associated to common bean (Phaseolus vulgaris).</title>
        <authorList>
            <person name="Bustos P."/>
            <person name="Santamaria R.I."/>
            <person name="Perez-Carrascal O.M."/>
            <person name="Juarez S."/>
            <person name="Lozano L."/>
            <person name="Martinez-Flores I."/>
            <person name="Martinez-Romero E."/>
            <person name="Cevallos M."/>
            <person name="Romero D."/>
            <person name="Davila G."/>
            <person name="Gonzalez V."/>
        </authorList>
    </citation>
    <scope>NUCLEOTIDE SEQUENCE [LARGE SCALE GENOMIC DNA]</scope>
    <source>
        <strain evidence="1 2">8C-3</strain>
        <plasmid evidence="2">Plasmid prsp8c3c</plasmid>
    </source>
</reference>
<organism evidence="1 2">
    <name type="scientific">Rhizobium etli 8C-3</name>
    <dbReference type="NCBI Taxonomy" id="538025"/>
    <lineage>
        <taxon>Bacteria</taxon>
        <taxon>Pseudomonadati</taxon>
        <taxon>Pseudomonadota</taxon>
        <taxon>Alphaproteobacteria</taxon>
        <taxon>Hyphomicrobiales</taxon>
        <taxon>Rhizobiaceae</taxon>
        <taxon>Rhizobium/Agrobacterium group</taxon>
        <taxon>Rhizobium</taxon>
    </lineage>
</organism>
<dbReference type="EMBL" id="CP017244">
    <property type="protein sequence ID" value="APO78514.1"/>
    <property type="molecule type" value="Genomic_DNA"/>
</dbReference>
<proteinExistence type="predicted"/>
<gene>
    <name evidence="1" type="ORF">AM571_PC00777</name>
</gene>
<geneLocation type="plasmid" evidence="2">
    <name>prsp8c3c</name>
</geneLocation>
<name>A0A1L5PEC3_RHIET</name>
<keyword evidence="1" id="KW-0614">Plasmid</keyword>
<evidence type="ECO:0000313" key="2">
    <source>
        <dbReference type="Proteomes" id="UP000185109"/>
    </source>
</evidence>
<evidence type="ECO:0000313" key="1">
    <source>
        <dbReference type="EMBL" id="APO78514.1"/>
    </source>
</evidence>